<dbReference type="EMBL" id="JAFMOY010000015">
    <property type="protein sequence ID" value="MBU9843475.1"/>
    <property type="molecule type" value="Genomic_DNA"/>
</dbReference>
<comment type="caution">
    <text evidence="2">The sequence shown here is derived from an EMBL/GenBank/DDBJ whole genome shotgun (WGS) entry which is preliminary data.</text>
</comment>
<dbReference type="InterPro" id="IPR041498">
    <property type="entry name" value="Big_6"/>
</dbReference>
<feature type="non-terminal residue" evidence="2">
    <location>
        <position position="1"/>
    </location>
</feature>
<organism evidence="2 3">
    <name type="scientific">Rahnella ecdela</name>
    <dbReference type="NCBI Taxonomy" id="2816250"/>
    <lineage>
        <taxon>Bacteria</taxon>
        <taxon>Pseudomonadati</taxon>
        <taxon>Pseudomonadota</taxon>
        <taxon>Gammaproteobacteria</taxon>
        <taxon>Enterobacterales</taxon>
        <taxon>Yersiniaceae</taxon>
        <taxon>Rahnella</taxon>
    </lineage>
</organism>
<dbReference type="RefSeq" id="WP_217147564.1">
    <property type="nucleotide sequence ID" value="NZ_JAFMOY010000015.1"/>
</dbReference>
<accession>A0ABS6L961</accession>
<reference evidence="2 3" key="1">
    <citation type="submission" date="2021-03" db="EMBL/GenBank/DDBJ databases">
        <title>Five novel Rahnella species.</title>
        <authorList>
            <person name="Brady C."/>
            <person name="Asselin J."/>
            <person name="Beer S."/>
            <person name="Bruberg M.B."/>
            <person name="Crampton B."/>
            <person name="Venter S."/>
            <person name="Arnold D."/>
            <person name="Denman S."/>
        </authorList>
    </citation>
    <scope>NUCLEOTIDE SEQUENCE [LARGE SCALE GENOMIC DNA]</scope>
    <source>
        <strain evidence="2 3">FRB 231</strain>
    </source>
</reference>
<sequence length="84" mass="8753">GKTDDKLLKITGTAEHDSIVLISHVIEGKGTVYIDGSVVADASGHWVFQMTAPFQPTFGNRIITATATDAAGNTSAASDSYVVN</sequence>
<feature type="domain" description="Bacterial Ig" evidence="1">
    <location>
        <begin position="8"/>
        <end position="82"/>
    </location>
</feature>
<protein>
    <recommendedName>
        <fullName evidence="1">Bacterial Ig domain-containing protein</fullName>
    </recommendedName>
</protein>
<gene>
    <name evidence="2" type="ORF">J1784_00070</name>
</gene>
<keyword evidence="3" id="KW-1185">Reference proteome</keyword>
<name>A0ABS6L961_9GAMM</name>
<proteinExistence type="predicted"/>
<evidence type="ECO:0000259" key="1">
    <source>
        <dbReference type="Pfam" id="PF17936"/>
    </source>
</evidence>
<evidence type="ECO:0000313" key="3">
    <source>
        <dbReference type="Proteomes" id="UP000739284"/>
    </source>
</evidence>
<feature type="non-terminal residue" evidence="2">
    <location>
        <position position="84"/>
    </location>
</feature>
<dbReference type="Proteomes" id="UP000739284">
    <property type="component" value="Unassembled WGS sequence"/>
</dbReference>
<evidence type="ECO:0000313" key="2">
    <source>
        <dbReference type="EMBL" id="MBU9843475.1"/>
    </source>
</evidence>
<dbReference type="Pfam" id="PF17936">
    <property type="entry name" value="Big_6"/>
    <property type="match status" value="1"/>
</dbReference>